<evidence type="ECO:0008006" key="4">
    <source>
        <dbReference type="Google" id="ProtNLM"/>
    </source>
</evidence>
<organism evidence="2 3">
    <name type="scientific">Streptomyces ovatisporus</name>
    <dbReference type="NCBI Taxonomy" id="1128682"/>
    <lineage>
        <taxon>Bacteria</taxon>
        <taxon>Bacillati</taxon>
        <taxon>Actinomycetota</taxon>
        <taxon>Actinomycetes</taxon>
        <taxon>Kitasatosporales</taxon>
        <taxon>Streptomycetaceae</taxon>
        <taxon>Streptomyces</taxon>
    </lineage>
</organism>
<protein>
    <recommendedName>
        <fullName evidence="4">DUF5709 domain-containing protein</fullName>
    </recommendedName>
</protein>
<sequence>MSVDPIDPDNVEDGYEEEPEEQPAGLEAPPEDAAEQHADLLRQRDEPITGRTDIEADPADAAEQARVVELEEDEYR</sequence>
<feature type="compositionally biased region" description="Basic and acidic residues" evidence="1">
    <location>
        <begin position="34"/>
        <end position="54"/>
    </location>
</feature>
<reference evidence="3" key="1">
    <citation type="journal article" date="2019" name="Int. J. Syst. Evol. Microbiol.">
        <title>The Global Catalogue of Microorganisms (GCM) 10K type strain sequencing project: providing services to taxonomists for standard genome sequencing and annotation.</title>
        <authorList>
            <consortium name="The Broad Institute Genomics Platform"/>
            <consortium name="The Broad Institute Genome Sequencing Center for Infectious Disease"/>
            <person name="Wu L."/>
            <person name="Ma J."/>
        </authorList>
    </citation>
    <scope>NUCLEOTIDE SEQUENCE [LARGE SCALE GENOMIC DNA]</scope>
    <source>
        <strain evidence="3">CGMCC 4.7357</strain>
    </source>
</reference>
<gene>
    <name evidence="2" type="ORF">ACFPA8_05460</name>
</gene>
<evidence type="ECO:0000313" key="3">
    <source>
        <dbReference type="Proteomes" id="UP001595997"/>
    </source>
</evidence>
<keyword evidence="3" id="KW-1185">Reference proteome</keyword>
<evidence type="ECO:0000313" key="2">
    <source>
        <dbReference type="EMBL" id="MFC4493581.1"/>
    </source>
</evidence>
<comment type="caution">
    <text evidence="2">The sequence shown here is derived from an EMBL/GenBank/DDBJ whole genome shotgun (WGS) entry which is preliminary data.</text>
</comment>
<evidence type="ECO:0000256" key="1">
    <source>
        <dbReference type="SAM" id="MobiDB-lite"/>
    </source>
</evidence>
<proteinExistence type="predicted"/>
<feature type="region of interest" description="Disordered" evidence="1">
    <location>
        <begin position="1"/>
        <end position="76"/>
    </location>
</feature>
<dbReference type="EMBL" id="JBHSFH010000004">
    <property type="protein sequence ID" value="MFC4493581.1"/>
    <property type="molecule type" value="Genomic_DNA"/>
</dbReference>
<accession>A0ABV9A3R7</accession>
<name>A0ABV9A3R7_9ACTN</name>
<dbReference type="Proteomes" id="UP001595997">
    <property type="component" value="Unassembled WGS sequence"/>
</dbReference>
<dbReference type="RefSeq" id="WP_386443120.1">
    <property type="nucleotide sequence ID" value="NZ_JBHSFH010000004.1"/>
</dbReference>
<feature type="compositionally biased region" description="Acidic residues" evidence="1">
    <location>
        <begin position="1"/>
        <end position="21"/>
    </location>
</feature>